<dbReference type="OrthoDB" id="282393at2"/>
<reference evidence="2 5" key="3">
    <citation type="submission" date="2018-07" db="EMBL/GenBank/DDBJ databases">
        <title>Leeuwenhoekiella genomics.</title>
        <authorList>
            <person name="Tahon G."/>
            <person name="Willems A."/>
        </authorList>
    </citation>
    <scope>NUCLEOTIDE SEQUENCE [LARGE SCALE GENOMIC DNA]</scope>
    <source>
        <strain evidence="2 5">LMG 24856</strain>
    </source>
</reference>
<name>A0A1M5WRK5_9FLAO</name>
<dbReference type="Pfam" id="PF09537">
    <property type="entry name" value="DUF2383"/>
    <property type="match status" value="1"/>
</dbReference>
<gene>
    <name evidence="2" type="ORF">DSM01_638</name>
    <name evidence="3" type="ORF">SAMN04487999_1346</name>
</gene>
<accession>A0A1M5WRK5</accession>
<dbReference type="EMBL" id="QOVN01000001">
    <property type="protein sequence ID" value="RXG31494.1"/>
    <property type="molecule type" value="Genomic_DNA"/>
</dbReference>
<dbReference type="EMBL" id="FQXT01000002">
    <property type="protein sequence ID" value="SHH90246.1"/>
    <property type="molecule type" value="Genomic_DNA"/>
</dbReference>
<proteinExistence type="predicted"/>
<dbReference type="InterPro" id="IPR016920">
    <property type="entry name" value="UCP029477"/>
</dbReference>
<dbReference type="STRING" id="573501.SAMN04487999_1346"/>
<dbReference type="SUPFAM" id="SSF47240">
    <property type="entry name" value="Ferritin-like"/>
    <property type="match status" value="1"/>
</dbReference>
<dbReference type="AlphaFoldDB" id="A0A1M5WRK5"/>
<dbReference type="RefSeq" id="WP_072981541.1">
    <property type="nucleotide sequence ID" value="NZ_FQXT01000002.1"/>
</dbReference>
<dbReference type="InterPro" id="IPR009078">
    <property type="entry name" value="Ferritin-like_SF"/>
</dbReference>
<feature type="domain" description="DUF2383" evidence="1">
    <location>
        <begin position="7"/>
        <end position="115"/>
    </location>
</feature>
<evidence type="ECO:0000313" key="4">
    <source>
        <dbReference type="Proteomes" id="UP000184240"/>
    </source>
</evidence>
<protein>
    <recommendedName>
        <fullName evidence="1">DUF2383 domain-containing protein</fullName>
    </recommendedName>
</protein>
<dbReference type="InterPro" id="IPR011971">
    <property type="entry name" value="CHP02284"/>
</dbReference>
<keyword evidence="5" id="KW-1185">Reference proteome</keyword>
<evidence type="ECO:0000313" key="3">
    <source>
        <dbReference type="EMBL" id="SHH90246.1"/>
    </source>
</evidence>
<dbReference type="InterPro" id="IPR012347">
    <property type="entry name" value="Ferritin-like"/>
</dbReference>
<reference evidence="4" key="1">
    <citation type="submission" date="2016-11" db="EMBL/GenBank/DDBJ databases">
        <authorList>
            <person name="Varghese N."/>
            <person name="Submissions S."/>
        </authorList>
    </citation>
    <scope>NUCLEOTIDE SEQUENCE [LARGE SCALE GENOMIC DNA]</scope>
    <source>
        <strain evidence="4">DSM 19859</strain>
    </source>
</reference>
<reference evidence="3" key="2">
    <citation type="submission" date="2016-11" db="EMBL/GenBank/DDBJ databases">
        <authorList>
            <person name="Jaros S."/>
            <person name="Januszkiewicz K."/>
            <person name="Wedrychowicz H."/>
        </authorList>
    </citation>
    <scope>NUCLEOTIDE SEQUENCE [LARGE SCALE GENOMIC DNA]</scope>
    <source>
        <strain evidence="3">DSM 19859</strain>
    </source>
</reference>
<dbReference type="Gene3D" id="1.20.1260.10">
    <property type="match status" value="1"/>
</dbReference>
<dbReference type="Proteomes" id="UP000184240">
    <property type="component" value="Unassembled WGS sequence"/>
</dbReference>
<organism evidence="3 4">
    <name type="scientific">Leeuwenhoekiella palythoae</name>
    <dbReference type="NCBI Taxonomy" id="573501"/>
    <lineage>
        <taxon>Bacteria</taxon>
        <taxon>Pseudomonadati</taxon>
        <taxon>Bacteroidota</taxon>
        <taxon>Flavobacteriia</taxon>
        <taxon>Flavobacteriales</taxon>
        <taxon>Flavobacteriaceae</taxon>
        <taxon>Leeuwenhoekiella</taxon>
    </lineage>
</organism>
<evidence type="ECO:0000313" key="5">
    <source>
        <dbReference type="Proteomes" id="UP000290037"/>
    </source>
</evidence>
<evidence type="ECO:0000313" key="2">
    <source>
        <dbReference type="EMBL" id="RXG31494.1"/>
    </source>
</evidence>
<dbReference type="NCBIfam" id="TIGR02284">
    <property type="entry name" value="PA2169 family four-helix-bundle protein"/>
    <property type="match status" value="1"/>
</dbReference>
<dbReference type="PIRSF" id="PIRSF029477">
    <property type="entry name" value="UCP029477"/>
    <property type="match status" value="1"/>
</dbReference>
<dbReference type="InterPro" id="IPR019052">
    <property type="entry name" value="DUF2383"/>
</dbReference>
<sequence>MKFTEKISNNLNELLTKNYDAEAGYKLAEENVKDNTLKEYFGRKAKERYDFGHQIKNEIKVYGESPDKGTSVAGDAHRLWMNVKSTLSKNSEEAILEETIRGEKNAIEEYQSILSNPNLPPTTEAILNTQLDLIKGTLEEVKAFEVMA</sequence>
<dbReference type="Proteomes" id="UP000290037">
    <property type="component" value="Unassembled WGS sequence"/>
</dbReference>
<evidence type="ECO:0000259" key="1">
    <source>
        <dbReference type="Pfam" id="PF09537"/>
    </source>
</evidence>